<dbReference type="Gene3D" id="3.20.20.210">
    <property type="match status" value="1"/>
</dbReference>
<accession>A0A382SC83</accession>
<evidence type="ECO:0000313" key="1">
    <source>
        <dbReference type="EMBL" id="SVD06521.1"/>
    </source>
</evidence>
<evidence type="ECO:0008006" key="2">
    <source>
        <dbReference type="Google" id="ProtNLM"/>
    </source>
</evidence>
<reference evidence="1" key="1">
    <citation type="submission" date="2018-05" db="EMBL/GenBank/DDBJ databases">
        <authorList>
            <person name="Lanie J.A."/>
            <person name="Ng W.-L."/>
            <person name="Kazmierczak K.M."/>
            <person name="Andrzejewski T.M."/>
            <person name="Davidsen T.M."/>
            <person name="Wayne K.J."/>
            <person name="Tettelin H."/>
            <person name="Glass J.I."/>
            <person name="Rusch D."/>
            <person name="Podicherti R."/>
            <person name="Tsui H.-C.T."/>
            <person name="Winkler M.E."/>
        </authorList>
    </citation>
    <scope>NUCLEOTIDE SEQUENCE</scope>
</reference>
<protein>
    <recommendedName>
        <fullName evidence="2">Cobalamin-independent methionine synthase MetE C-terminal/archaeal domain-containing protein</fullName>
    </recommendedName>
</protein>
<dbReference type="InterPro" id="IPR038071">
    <property type="entry name" value="UROD/MetE-like_sf"/>
</dbReference>
<proteinExistence type="predicted"/>
<gene>
    <name evidence="1" type="ORF">METZ01_LOCUS359375</name>
</gene>
<dbReference type="SUPFAM" id="SSF51726">
    <property type="entry name" value="UROD/MetE-like"/>
    <property type="match status" value="1"/>
</dbReference>
<organism evidence="1">
    <name type="scientific">marine metagenome</name>
    <dbReference type="NCBI Taxonomy" id="408172"/>
    <lineage>
        <taxon>unclassified sequences</taxon>
        <taxon>metagenomes</taxon>
        <taxon>ecological metagenomes</taxon>
    </lineage>
</organism>
<dbReference type="AlphaFoldDB" id="A0A382SC83"/>
<dbReference type="EMBL" id="UINC01127417">
    <property type="protein sequence ID" value="SVD06521.1"/>
    <property type="molecule type" value="Genomic_DNA"/>
</dbReference>
<name>A0A382SC83_9ZZZZ</name>
<sequence>MLNQRTTHLVGSVPLPDAETVFRTVSQALGSSLKRVPDGETGDRSRWIWFQRAMLESHPDMELDTDTPPFEVVQWDGKIVRETQWMKFKDDADPSTSYFPTGYRDAAVESYQIYARLQDEGVIGPDVRFQVSIPTPMATTYMYISPSAREAYLPAYERALAEAILGIVGAIPHHRLAIQWDVCQEVLVFEDYAPFGGRPADYKQQIFDELARVGSLVPETVELGYHLCYGSPADEHLIMPKDMGILVEIANGLTSRLARRLDFLHFPVPKDRTDAAYFEPLRSLNVPESAEVML</sequence>
<feature type="non-terminal residue" evidence="1">
    <location>
        <position position="294"/>
    </location>
</feature>